<name>A0A6C2UNN0_9BACT</name>
<dbReference type="InterPro" id="IPR010869">
    <property type="entry name" value="DUF1501"/>
</dbReference>
<dbReference type="AlphaFoldDB" id="A0A6C2UNN0"/>
<dbReference type="PANTHER" id="PTHR43737:SF1">
    <property type="entry name" value="DUF1501 DOMAIN-CONTAINING PROTEIN"/>
    <property type="match status" value="1"/>
</dbReference>
<dbReference type="PROSITE" id="PS51318">
    <property type="entry name" value="TAT"/>
    <property type="match status" value="1"/>
</dbReference>
<dbReference type="PANTHER" id="PTHR43737">
    <property type="entry name" value="BLL7424 PROTEIN"/>
    <property type="match status" value="1"/>
</dbReference>
<dbReference type="SUPFAM" id="SSF53649">
    <property type="entry name" value="Alkaline phosphatase-like"/>
    <property type="match status" value="1"/>
</dbReference>
<dbReference type="EMBL" id="CAAHFH010000002">
    <property type="protein sequence ID" value="VGO20924.1"/>
    <property type="molecule type" value="Genomic_DNA"/>
</dbReference>
<protein>
    <recommendedName>
        <fullName evidence="3">DUF1501 domain-containing protein</fullName>
    </recommendedName>
</protein>
<evidence type="ECO:0000313" key="1">
    <source>
        <dbReference type="EMBL" id="VGO20924.1"/>
    </source>
</evidence>
<sequence>MNIQNHLKMDLSRRDMLRYSSLAGAGGLMLGSPLQAATKKPGKAKSVIQIWMWGGPSHLDTFDPKPDAGADYCGPYTSPIETNVSGIRICERLPLLAKQADKYSIIRSMTHGINGHETASYVTQTGRPVGNGEVYPCTGAVVSRFKGVDAGYTGLLPPYIVLTKPQGRFSESGFMGLRYKPFATGGKPSAPVFTVEGVIQQGITEARQRDRRQLLHDLETYGGKMTGNPAFEQMDLCEEQAYELILGDAGKVFDIKTEDAALRERYGRSDFGASCLIARKLVEAGVPYVTINYNGWDTHKKHFEIMTTKLPELDRGFSTLLDDLDQHGLLDSTIVWWGGEFGRGPKIQMEAPWNGGRSHYGKCFSHVVAGGGFQGGQVIGKSSEKGMEVTDRPVYPWDLIGSMYEQLGIDSNAQLPHPQGLDVRVCPTEADGVVMGGRLREIMS</sequence>
<proteinExistence type="predicted"/>
<gene>
    <name evidence="1" type="ORF">SCARR_02991</name>
</gene>
<accession>A0A6C2UNN0</accession>
<dbReference type="Proteomes" id="UP000346198">
    <property type="component" value="Unassembled WGS sequence"/>
</dbReference>
<organism evidence="1 2">
    <name type="scientific">Pontiella sulfatireligans</name>
    <dbReference type="NCBI Taxonomy" id="2750658"/>
    <lineage>
        <taxon>Bacteria</taxon>
        <taxon>Pseudomonadati</taxon>
        <taxon>Kiritimatiellota</taxon>
        <taxon>Kiritimatiellia</taxon>
        <taxon>Kiritimatiellales</taxon>
        <taxon>Pontiellaceae</taxon>
        <taxon>Pontiella</taxon>
    </lineage>
</organism>
<evidence type="ECO:0008006" key="3">
    <source>
        <dbReference type="Google" id="ProtNLM"/>
    </source>
</evidence>
<dbReference type="InterPro" id="IPR017850">
    <property type="entry name" value="Alkaline_phosphatase_core_sf"/>
</dbReference>
<keyword evidence="2" id="KW-1185">Reference proteome</keyword>
<evidence type="ECO:0000313" key="2">
    <source>
        <dbReference type="Proteomes" id="UP000346198"/>
    </source>
</evidence>
<dbReference type="Pfam" id="PF07394">
    <property type="entry name" value="DUF1501"/>
    <property type="match status" value="1"/>
</dbReference>
<dbReference type="InterPro" id="IPR006311">
    <property type="entry name" value="TAT_signal"/>
</dbReference>
<dbReference type="RefSeq" id="WP_136062425.1">
    <property type="nucleotide sequence ID" value="NZ_CAAHFH010000002.1"/>
</dbReference>
<reference evidence="1 2" key="1">
    <citation type="submission" date="2019-04" db="EMBL/GenBank/DDBJ databases">
        <authorList>
            <person name="Van Vliet M D."/>
        </authorList>
    </citation>
    <scope>NUCLEOTIDE SEQUENCE [LARGE SCALE GENOMIC DNA]</scope>
    <source>
        <strain evidence="1 2">F21</strain>
    </source>
</reference>